<dbReference type="STRING" id="1110509.Mhar_2014"/>
<dbReference type="AlphaFoldDB" id="G7WR67"/>
<keyword evidence="3" id="KW-1185">Reference proteome</keyword>
<keyword evidence="2" id="KW-0808">Transferase</keyword>
<dbReference type="HOGENOM" id="CLU_039510_2_0_2"/>
<dbReference type="KEGG" id="mhi:Mhar_2014"/>
<sequence>MFGGTFGGNIMNEEGPSFILAGNAPYENRGCEAIVRGTVKILREHFKGPRFICISRFSSDEQFNRQQTGERDEAITHLQTRGRMSREQALRNFWRPYTWSYVHKRYFRPEMLKYLEYQKMIPHLDDAAAVLSVGGDNYSLDYGVPTLFTDLDDIAIEKRRPIVLWGASVGPFDKIPEYEGYMARHLREVTGIFARESVTIDYLRGIGVVENVYPVSDPAFMMDPEKPAGIEDEISIEEDSIGINLSPLMANYVTGGDLDRWTELAASIVAGVAARTGMRVYMIPHVTVPDSNDYEFMSRAVARIRDGREKITLVPPRYSAAETKWIIGKMAVFAGARTHATVAALSSGVPTLSFAYSIKARGINRDLFGKDDNCLGPDMLAPETITEKISSMLSQRSQIQSYLRSTIPSVQEGAMRAGKYLRNILDD</sequence>
<evidence type="ECO:0000259" key="1">
    <source>
        <dbReference type="Pfam" id="PF04230"/>
    </source>
</evidence>
<feature type="domain" description="Polysaccharide pyruvyl transferase" evidence="1">
    <location>
        <begin position="28"/>
        <end position="357"/>
    </location>
</feature>
<evidence type="ECO:0000313" key="3">
    <source>
        <dbReference type="Proteomes" id="UP000005877"/>
    </source>
</evidence>
<dbReference type="GO" id="GO:0016740">
    <property type="term" value="F:transferase activity"/>
    <property type="evidence" value="ECO:0007669"/>
    <property type="project" value="UniProtKB-KW"/>
</dbReference>
<name>G7WR67_METH6</name>
<gene>
    <name evidence="2" type="ordered locus">Mhar_2014</name>
</gene>
<dbReference type="Proteomes" id="UP000005877">
    <property type="component" value="Chromosome"/>
</dbReference>
<evidence type="ECO:0000313" key="2">
    <source>
        <dbReference type="EMBL" id="AET65370.1"/>
    </source>
</evidence>
<proteinExistence type="predicted"/>
<reference evidence="2 3" key="1">
    <citation type="journal article" date="2012" name="PLoS ONE">
        <title>The genome characteristics and predicted function of methyl-group oxidation pathway in the obligate aceticlastic methanogens, Methanosaeta spp.</title>
        <authorList>
            <person name="Zhu J."/>
            <person name="Zheng H."/>
            <person name="Ai G."/>
            <person name="Zhang G."/>
            <person name="Liu D."/>
            <person name="Liu X."/>
            <person name="Dong X."/>
        </authorList>
    </citation>
    <scope>NUCLEOTIDE SEQUENCE [LARGE SCALE GENOMIC DNA]</scope>
    <source>
        <strain evidence="2 3">6Ac</strain>
    </source>
</reference>
<organism evidence="2 3">
    <name type="scientific">Methanothrix harundinacea (strain 6Ac)</name>
    <name type="common">Methanosaeta harundinacea</name>
    <dbReference type="NCBI Taxonomy" id="1110509"/>
    <lineage>
        <taxon>Archaea</taxon>
        <taxon>Methanobacteriati</taxon>
        <taxon>Methanobacteriota</taxon>
        <taxon>Stenosarchaea group</taxon>
        <taxon>Methanomicrobia</taxon>
        <taxon>Methanotrichales</taxon>
        <taxon>Methanotrichaceae</taxon>
        <taxon>Methanothrix</taxon>
    </lineage>
</organism>
<accession>G7WR67</accession>
<dbReference type="PANTHER" id="PTHR36836">
    <property type="entry name" value="COLANIC ACID BIOSYNTHESIS PROTEIN WCAK"/>
    <property type="match status" value="1"/>
</dbReference>
<dbReference type="Pfam" id="PF04230">
    <property type="entry name" value="PS_pyruv_trans"/>
    <property type="match status" value="1"/>
</dbReference>
<dbReference type="InterPro" id="IPR007345">
    <property type="entry name" value="Polysacch_pyruvyl_Trfase"/>
</dbReference>
<protein>
    <submittedName>
        <fullName evidence="2">Polysaccharide pyruvyl transferase</fullName>
    </submittedName>
</protein>
<dbReference type="PANTHER" id="PTHR36836:SF1">
    <property type="entry name" value="COLANIC ACID BIOSYNTHESIS PROTEIN WCAK"/>
    <property type="match status" value="1"/>
</dbReference>
<dbReference type="PATRIC" id="fig|1110509.7.peg.2235"/>
<dbReference type="EMBL" id="CP003117">
    <property type="protein sequence ID" value="AET65370.1"/>
    <property type="molecule type" value="Genomic_DNA"/>
</dbReference>